<dbReference type="PROSITE" id="PS50222">
    <property type="entry name" value="EF_HAND_2"/>
    <property type="match status" value="2"/>
</dbReference>
<proteinExistence type="predicted"/>
<keyword evidence="4" id="KW-0460">Magnesium</keyword>
<dbReference type="Gene3D" id="1.10.238.10">
    <property type="entry name" value="EF-hand"/>
    <property type="match status" value="2"/>
</dbReference>
<dbReference type="AlphaFoldDB" id="A0A835LCB2"/>
<keyword evidence="2" id="KW-0677">Repeat</keyword>
<reference evidence="6" key="1">
    <citation type="submission" date="2020-08" db="EMBL/GenBank/DDBJ databases">
        <title>Spodoptera exigua strain:BAW_Kor-Di-RS1 Genome sequencing and assembly.</title>
        <authorList>
            <person name="Kim J."/>
            <person name="Nam H.Y."/>
            <person name="Kwon M."/>
            <person name="Choi J.H."/>
            <person name="Cho S.R."/>
            <person name="Kim G.-H."/>
        </authorList>
    </citation>
    <scope>NUCLEOTIDE SEQUENCE</scope>
    <source>
        <strain evidence="6">BAW_Kor-Di-RS1</strain>
        <tissue evidence="6">Whole-body</tissue>
    </source>
</reference>
<evidence type="ECO:0000256" key="2">
    <source>
        <dbReference type="ARBA" id="ARBA00022737"/>
    </source>
</evidence>
<dbReference type="InterPro" id="IPR011992">
    <property type="entry name" value="EF-hand-dom_pair"/>
</dbReference>
<dbReference type="InterPro" id="IPR002048">
    <property type="entry name" value="EF_hand_dom"/>
</dbReference>
<sequence length="193" mass="22115">MGSSQSFPGLTEDVLEDYTSLTYLTKGEILYLMKKFYSIDPEKVKKDFHHRFNREEILTKFHVLENNPFLDRIFSVFSSKGDGCLSFEDLVDLCSAMSYECPAEVKAAWAFRIFDLDDDGQITAKDISQIVDRLTLGVTDNRDHYIDEASKDKIAKVILDEVNFDKSGGIGQLEFKLVMARIPEFATSFYFKL</sequence>
<evidence type="ECO:0000256" key="3">
    <source>
        <dbReference type="ARBA" id="ARBA00022837"/>
    </source>
</evidence>
<accession>A0A835LCB2</accession>
<dbReference type="GO" id="GO:0000287">
    <property type="term" value="F:magnesium ion binding"/>
    <property type="evidence" value="ECO:0007669"/>
    <property type="project" value="TreeGrafter"/>
</dbReference>
<name>A0A835LCB2_SPOEX</name>
<dbReference type="PROSITE" id="PS00018">
    <property type="entry name" value="EF_HAND_1"/>
    <property type="match status" value="1"/>
</dbReference>
<dbReference type="EMBL" id="JACKWZ010000001">
    <property type="protein sequence ID" value="KAF9424749.1"/>
    <property type="molecule type" value="Genomic_DNA"/>
</dbReference>
<gene>
    <name evidence="6" type="ORF">HW555_000050</name>
</gene>
<evidence type="ECO:0000256" key="1">
    <source>
        <dbReference type="ARBA" id="ARBA00022723"/>
    </source>
</evidence>
<organism evidence="6 7">
    <name type="scientific">Spodoptera exigua</name>
    <name type="common">Beet armyworm</name>
    <name type="synonym">Noctua fulgens</name>
    <dbReference type="NCBI Taxonomy" id="7107"/>
    <lineage>
        <taxon>Eukaryota</taxon>
        <taxon>Metazoa</taxon>
        <taxon>Ecdysozoa</taxon>
        <taxon>Arthropoda</taxon>
        <taxon>Hexapoda</taxon>
        <taxon>Insecta</taxon>
        <taxon>Pterygota</taxon>
        <taxon>Neoptera</taxon>
        <taxon>Endopterygota</taxon>
        <taxon>Lepidoptera</taxon>
        <taxon>Glossata</taxon>
        <taxon>Ditrysia</taxon>
        <taxon>Noctuoidea</taxon>
        <taxon>Noctuidae</taxon>
        <taxon>Amphipyrinae</taxon>
        <taxon>Spodoptera</taxon>
    </lineage>
</organism>
<evidence type="ECO:0000313" key="6">
    <source>
        <dbReference type="EMBL" id="KAF9424749.1"/>
    </source>
</evidence>
<evidence type="ECO:0000256" key="4">
    <source>
        <dbReference type="ARBA" id="ARBA00022842"/>
    </source>
</evidence>
<protein>
    <recommendedName>
        <fullName evidence="5">EF-hand domain-containing protein</fullName>
    </recommendedName>
</protein>
<dbReference type="GO" id="GO:0005509">
    <property type="term" value="F:calcium ion binding"/>
    <property type="evidence" value="ECO:0007669"/>
    <property type="project" value="InterPro"/>
</dbReference>
<evidence type="ECO:0000313" key="7">
    <source>
        <dbReference type="Proteomes" id="UP000648187"/>
    </source>
</evidence>
<dbReference type="Proteomes" id="UP000648187">
    <property type="component" value="Unassembled WGS sequence"/>
</dbReference>
<keyword evidence="1" id="KW-0479">Metal-binding</keyword>
<dbReference type="SUPFAM" id="SSF47473">
    <property type="entry name" value="EF-hand"/>
    <property type="match status" value="1"/>
</dbReference>
<feature type="domain" description="EF-hand" evidence="5">
    <location>
        <begin position="65"/>
        <end position="100"/>
    </location>
</feature>
<feature type="domain" description="EF-hand" evidence="5">
    <location>
        <begin position="102"/>
        <end position="137"/>
    </location>
</feature>
<dbReference type="InterPro" id="IPR051433">
    <property type="entry name" value="CIBP"/>
</dbReference>
<dbReference type="PANTHER" id="PTHR45791">
    <property type="entry name" value="CALCIUM AND INTEGRIN BINDING FAMILY MEMBER 2"/>
    <property type="match status" value="1"/>
</dbReference>
<keyword evidence="7" id="KW-1185">Reference proteome</keyword>
<dbReference type="InterPro" id="IPR018247">
    <property type="entry name" value="EF_Hand_1_Ca_BS"/>
</dbReference>
<dbReference type="PANTHER" id="PTHR45791:SF9">
    <property type="entry name" value="FREQUENIN-1-LIKE PROTEIN"/>
    <property type="match status" value="1"/>
</dbReference>
<dbReference type="SMART" id="SM00054">
    <property type="entry name" value="EFh"/>
    <property type="match status" value="3"/>
</dbReference>
<dbReference type="FunFam" id="1.10.238.10:FF:000079">
    <property type="entry name" value="Calcium and integrin-binding family member 2"/>
    <property type="match status" value="1"/>
</dbReference>
<keyword evidence="3" id="KW-0106">Calcium</keyword>
<evidence type="ECO:0000259" key="5">
    <source>
        <dbReference type="PROSITE" id="PS50222"/>
    </source>
</evidence>
<comment type="caution">
    <text evidence="6">The sequence shown here is derived from an EMBL/GenBank/DDBJ whole genome shotgun (WGS) entry which is preliminary data.</text>
</comment>
<dbReference type="Pfam" id="PF13833">
    <property type="entry name" value="EF-hand_8"/>
    <property type="match status" value="1"/>
</dbReference>